<dbReference type="Proteomes" id="UP001271769">
    <property type="component" value="Unassembled WGS sequence"/>
</dbReference>
<accession>A0ABU5DZ16</accession>
<evidence type="ECO:0000313" key="2">
    <source>
        <dbReference type="Proteomes" id="UP001271769"/>
    </source>
</evidence>
<gene>
    <name evidence="1" type="ORF">SMD31_09605</name>
</gene>
<protein>
    <submittedName>
        <fullName evidence="1">Uncharacterized protein</fullName>
    </submittedName>
</protein>
<evidence type="ECO:0000313" key="1">
    <source>
        <dbReference type="EMBL" id="MDY0872179.1"/>
    </source>
</evidence>
<proteinExistence type="predicted"/>
<comment type="caution">
    <text evidence="1">The sequence shown here is derived from an EMBL/GenBank/DDBJ whole genome shotgun (WGS) entry which is preliminary data.</text>
</comment>
<reference evidence="1 2" key="1">
    <citation type="journal article" date="2013" name="Antonie Van Leeuwenhoek">
        <title>Dongia rigui sp. nov., isolated from freshwater of a large wetland in Korea.</title>
        <authorList>
            <person name="Baik K.S."/>
            <person name="Hwang Y.M."/>
            <person name="Choi J.S."/>
            <person name="Kwon J."/>
            <person name="Seong C.N."/>
        </authorList>
    </citation>
    <scope>NUCLEOTIDE SEQUENCE [LARGE SCALE GENOMIC DNA]</scope>
    <source>
        <strain evidence="1 2">04SU4-P</strain>
    </source>
</reference>
<dbReference type="EMBL" id="JAXCLX010000001">
    <property type="protein sequence ID" value="MDY0872179.1"/>
    <property type="molecule type" value="Genomic_DNA"/>
</dbReference>
<sequence>MTSRITTRVVTFVHPFTLGAPDDAHPAGSYSVETEEELLEGLSFPAYRRTRVSMQRVDAERPRGLLQIETIDPEQLDRAIFKDKS</sequence>
<dbReference type="RefSeq" id="WP_320500596.1">
    <property type="nucleotide sequence ID" value="NZ_JAXCLX010000001.1"/>
</dbReference>
<organism evidence="1 2">
    <name type="scientific">Dongia rigui</name>
    <dbReference type="NCBI Taxonomy" id="940149"/>
    <lineage>
        <taxon>Bacteria</taxon>
        <taxon>Pseudomonadati</taxon>
        <taxon>Pseudomonadota</taxon>
        <taxon>Alphaproteobacteria</taxon>
        <taxon>Rhodospirillales</taxon>
        <taxon>Dongiaceae</taxon>
        <taxon>Dongia</taxon>
    </lineage>
</organism>
<name>A0ABU5DZ16_9PROT</name>
<keyword evidence="2" id="KW-1185">Reference proteome</keyword>